<evidence type="ECO:0000256" key="3">
    <source>
        <dbReference type="ARBA" id="ARBA00022777"/>
    </source>
</evidence>
<dbReference type="GO" id="GO:0005737">
    <property type="term" value="C:cytoplasm"/>
    <property type="evidence" value="ECO:0007669"/>
    <property type="project" value="TreeGrafter"/>
</dbReference>
<dbReference type="InterPro" id="IPR038286">
    <property type="entry name" value="IPK_sf"/>
</dbReference>
<name>A0A0M3K6G5_ANISI</name>
<dbReference type="EMBL" id="UYRR01032701">
    <property type="protein sequence ID" value="VDK56535.1"/>
    <property type="molecule type" value="Genomic_DNA"/>
</dbReference>
<dbReference type="InterPro" id="IPR005522">
    <property type="entry name" value="IPK"/>
</dbReference>
<dbReference type="WBParaSite" id="ASIM_0001655601-mRNA-1">
    <property type="protein sequence ID" value="ASIM_0001655601-mRNA-1"/>
    <property type="gene ID" value="ASIM_0001655601"/>
</dbReference>
<dbReference type="AlphaFoldDB" id="A0A0M3K6G5"/>
<dbReference type="GO" id="GO:0046854">
    <property type="term" value="P:phosphatidylinositol phosphate biosynthetic process"/>
    <property type="evidence" value="ECO:0007669"/>
    <property type="project" value="TreeGrafter"/>
</dbReference>
<dbReference type="PANTHER" id="PTHR12400">
    <property type="entry name" value="INOSITOL POLYPHOSPHATE KINASE"/>
    <property type="match status" value="1"/>
</dbReference>
<dbReference type="OrthoDB" id="338650at2759"/>
<dbReference type="Pfam" id="PF03770">
    <property type="entry name" value="IPK"/>
    <property type="match status" value="1"/>
</dbReference>
<dbReference type="GO" id="GO:0032958">
    <property type="term" value="P:inositol phosphate biosynthetic process"/>
    <property type="evidence" value="ECO:0007669"/>
    <property type="project" value="InterPro"/>
</dbReference>
<keyword evidence="3 4" id="KW-0418">Kinase</keyword>
<dbReference type="SUPFAM" id="SSF56104">
    <property type="entry name" value="SAICAR synthase-like"/>
    <property type="match status" value="1"/>
</dbReference>
<evidence type="ECO:0000256" key="4">
    <source>
        <dbReference type="RuleBase" id="RU363090"/>
    </source>
</evidence>
<evidence type="ECO:0000256" key="1">
    <source>
        <dbReference type="ARBA" id="ARBA00007374"/>
    </source>
</evidence>
<gene>
    <name evidence="5" type="ORF">ASIM_LOCUS15963</name>
</gene>
<comment type="similarity">
    <text evidence="1 4">Belongs to the inositol phosphokinase (IPK) family.</text>
</comment>
<dbReference type="Proteomes" id="UP000267096">
    <property type="component" value="Unassembled WGS sequence"/>
</dbReference>
<protein>
    <recommendedName>
        <fullName evidence="4">Kinase</fullName>
        <ecNumber evidence="4">2.7.-.-</ecNumber>
    </recommendedName>
</protein>
<evidence type="ECO:0000313" key="6">
    <source>
        <dbReference type="Proteomes" id="UP000267096"/>
    </source>
</evidence>
<keyword evidence="2 4" id="KW-0808">Transferase</keyword>
<dbReference type="GO" id="GO:0005634">
    <property type="term" value="C:nucleus"/>
    <property type="evidence" value="ECO:0007669"/>
    <property type="project" value="TreeGrafter"/>
</dbReference>
<reference evidence="7" key="1">
    <citation type="submission" date="2017-02" db="UniProtKB">
        <authorList>
            <consortium name="WormBaseParasite"/>
        </authorList>
    </citation>
    <scope>IDENTIFICATION</scope>
</reference>
<accession>A0A0M3K6G5</accession>
<evidence type="ECO:0000256" key="2">
    <source>
        <dbReference type="ARBA" id="ARBA00022679"/>
    </source>
</evidence>
<evidence type="ECO:0000313" key="7">
    <source>
        <dbReference type="WBParaSite" id="ASIM_0001655601-mRNA-1"/>
    </source>
</evidence>
<dbReference type="GO" id="GO:0000828">
    <property type="term" value="F:inositol hexakisphosphate kinase activity"/>
    <property type="evidence" value="ECO:0007669"/>
    <property type="project" value="TreeGrafter"/>
</dbReference>
<organism evidence="7">
    <name type="scientific">Anisakis simplex</name>
    <name type="common">Herring worm</name>
    <dbReference type="NCBI Taxonomy" id="6269"/>
    <lineage>
        <taxon>Eukaryota</taxon>
        <taxon>Metazoa</taxon>
        <taxon>Ecdysozoa</taxon>
        <taxon>Nematoda</taxon>
        <taxon>Chromadorea</taxon>
        <taxon>Rhabditida</taxon>
        <taxon>Spirurina</taxon>
        <taxon>Ascaridomorpha</taxon>
        <taxon>Ascaridoidea</taxon>
        <taxon>Anisakidae</taxon>
        <taxon>Anisakis</taxon>
        <taxon>Anisakis simplex complex</taxon>
    </lineage>
</organism>
<proteinExistence type="inferred from homology"/>
<sequence>MAITALPLDCWLKERLKNWVQLSGHEGTIVPASDQTLWKRKACNDYTEARAYRCLMQDPLMSAFVPRFYKEIDYKNDSFIEIQDLTAQFTNPAIMDIKMGTRTFSECDVQNQAKRSDLYQKMISQNPSEPSDEERREMAITKLRYMQFRENESSTASLGFRIEAAKMPGGVLKKSFKKVKTRDEISTTLRAFFGNRGDHVRKQFLVRLKKMRDCAQRSYFFKHHEVVGSSLLLVYDNALANIWMIDFAKSISIDDRIVDHRTEWTPGNHEDGYFIGLDNLIQILEEMAPR</sequence>
<evidence type="ECO:0000313" key="5">
    <source>
        <dbReference type="EMBL" id="VDK56535.1"/>
    </source>
</evidence>
<dbReference type="Gene3D" id="3.30.470.160">
    <property type="entry name" value="Inositol polyphosphate kinase"/>
    <property type="match status" value="1"/>
</dbReference>
<dbReference type="EC" id="2.7.-.-" evidence="4"/>
<dbReference type="PANTHER" id="PTHR12400:SF26">
    <property type="entry name" value="KINASE"/>
    <property type="match status" value="1"/>
</dbReference>
<keyword evidence="6" id="KW-1185">Reference proteome</keyword>
<reference evidence="5 6" key="2">
    <citation type="submission" date="2018-11" db="EMBL/GenBank/DDBJ databases">
        <authorList>
            <consortium name="Pathogen Informatics"/>
        </authorList>
    </citation>
    <scope>NUCLEOTIDE SEQUENCE [LARGE SCALE GENOMIC DNA]</scope>
</reference>